<proteinExistence type="predicted"/>
<gene>
    <name evidence="2" type="ORF">K470DRAFT_267930</name>
</gene>
<name>A0A6A7C936_9PEZI</name>
<reference evidence="2" key="1">
    <citation type="journal article" date="2020" name="Stud. Mycol.">
        <title>101 Dothideomycetes genomes: a test case for predicting lifestyles and emergence of pathogens.</title>
        <authorList>
            <person name="Haridas S."/>
            <person name="Albert R."/>
            <person name="Binder M."/>
            <person name="Bloem J."/>
            <person name="Labutti K."/>
            <person name="Salamov A."/>
            <person name="Andreopoulos B."/>
            <person name="Baker S."/>
            <person name="Barry K."/>
            <person name="Bills G."/>
            <person name="Bluhm B."/>
            <person name="Cannon C."/>
            <person name="Castanera R."/>
            <person name="Culley D."/>
            <person name="Daum C."/>
            <person name="Ezra D."/>
            <person name="Gonzalez J."/>
            <person name="Henrissat B."/>
            <person name="Kuo A."/>
            <person name="Liang C."/>
            <person name="Lipzen A."/>
            <person name="Lutzoni F."/>
            <person name="Magnuson J."/>
            <person name="Mondo S."/>
            <person name="Nolan M."/>
            <person name="Ohm R."/>
            <person name="Pangilinan J."/>
            <person name="Park H.-J."/>
            <person name="Ramirez L."/>
            <person name="Alfaro M."/>
            <person name="Sun H."/>
            <person name="Tritt A."/>
            <person name="Yoshinaga Y."/>
            <person name="Zwiers L.-H."/>
            <person name="Turgeon B."/>
            <person name="Goodwin S."/>
            <person name="Spatafora J."/>
            <person name="Crous P."/>
            <person name="Grigoriev I."/>
        </authorList>
    </citation>
    <scope>NUCLEOTIDE SEQUENCE</scope>
    <source>
        <strain evidence="2">CBS 480.64</strain>
    </source>
</reference>
<dbReference type="EMBL" id="MU005960">
    <property type="protein sequence ID" value="KAF2863495.1"/>
    <property type="molecule type" value="Genomic_DNA"/>
</dbReference>
<feature type="region of interest" description="Disordered" evidence="1">
    <location>
        <begin position="163"/>
        <end position="205"/>
    </location>
</feature>
<evidence type="ECO:0000256" key="1">
    <source>
        <dbReference type="SAM" id="MobiDB-lite"/>
    </source>
</evidence>
<accession>A0A6A7C936</accession>
<sequence>MDSGSSIDKGHGRAETLSADPVKSLEEPATEKSNQSELAEAITVLPSTLNRPNTLYFIPSKPSEIKKQHLEVPTGESRHSTSSDGYSSEYSQSIGGPPHSPSGSDNENNHLFAREVTYSPLSWSSIPELEYYSLPALFNEGTKNSKSRPRRALDVLGQSLDPRQYFKRHSAKTSSALSTRSQGRKSRERVRSLGGGGGGGAFRSLSTRARDSAKGAVHKGVGVVADRRRHRVAVSIEVVPGTFRNIDGPPIRTISLDEARRRPSLTRCDWDVGVERRMMHGDARPLGNYVPSTDLVRVLSGGSSEITLWSDFIDAYRSGSGDV</sequence>
<evidence type="ECO:0000313" key="2">
    <source>
        <dbReference type="EMBL" id="KAF2863495.1"/>
    </source>
</evidence>
<dbReference type="Proteomes" id="UP000799421">
    <property type="component" value="Unassembled WGS sequence"/>
</dbReference>
<feature type="compositionally biased region" description="Basic and acidic residues" evidence="1">
    <location>
        <begin position="63"/>
        <end position="81"/>
    </location>
</feature>
<protein>
    <submittedName>
        <fullName evidence="2">Uncharacterized protein</fullName>
    </submittedName>
</protein>
<feature type="region of interest" description="Disordered" evidence="1">
    <location>
        <begin position="1"/>
        <end position="108"/>
    </location>
</feature>
<evidence type="ECO:0000313" key="3">
    <source>
        <dbReference type="Proteomes" id="UP000799421"/>
    </source>
</evidence>
<organism evidence="2 3">
    <name type="scientific">Piedraia hortae CBS 480.64</name>
    <dbReference type="NCBI Taxonomy" id="1314780"/>
    <lineage>
        <taxon>Eukaryota</taxon>
        <taxon>Fungi</taxon>
        <taxon>Dikarya</taxon>
        <taxon>Ascomycota</taxon>
        <taxon>Pezizomycotina</taxon>
        <taxon>Dothideomycetes</taxon>
        <taxon>Dothideomycetidae</taxon>
        <taxon>Capnodiales</taxon>
        <taxon>Piedraiaceae</taxon>
        <taxon>Piedraia</taxon>
    </lineage>
</organism>
<feature type="compositionally biased region" description="Low complexity" evidence="1">
    <location>
        <begin position="82"/>
        <end position="104"/>
    </location>
</feature>
<keyword evidence="3" id="KW-1185">Reference proteome</keyword>
<dbReference type="AlphaFoldDB" id="A0A6A7C936"/>
<feature type="compositionally biased region" description="Polar residues" evidence="1">
    <location>
        <begin position="172"/>
        <end position="181"/>
    </location>
</feature>